<dbReference type="PANTHER" id="PTHR43229">
    <property type="entry name" value="NODULATION PROTEIN J"/>
    <property type="match status" value="1"/>
</dbReference>
<proteinExistence type="predicted"/>
<dbReference type="RefSeq" id="WP_208842419.1">
    <property type="nucleotide sequence ID" value="NZ_CP072133.1"/>
</dbReference>
<dbReference type="Proteomes" id="UP000664904">
    <property type="component" value="Chromosome"/>
</dbReference>
<comment type="subcellular location">
    <subcellularLocation>
        <location evidence="1">Membrane</location>
        <topology evidence="1">Multi-pass membrane protein</topology>
    </subcellularLocation>
</comment>
<dbReference type="InterPro" id="IPR051784">
    <property type="entry name" value="Nod_factor_ABC_transporter"/>
</dbReference>
<dbReference type="PANTHER" id="PTHR43229:SF2">
    <property type="entry name" value="NODULATION PROTEIN J"/>
    <property type="match status" value="1"/>
</dbReference>
<gene>
    <name evidence="7" type="ORF">J5O05_13165</name>
</gene>
<keyword evidence="4 5" id="KW-0472">Membrane</keyword>
<dbReference type="Pfam" id="PF12698">
    <property type="entry name" value="ABC2_membrane_3"/>
    <property type="match status" value="1"/>
</dbReference>
<reference evidence="7" key="1">
    <citation type="submission" date="2021-03" db="EMBL/GenBank/DDBJ databases">
        <title>Complete Genome of Pseudoalteromonas xiamenensis STKMTI.2, a new potential marine bacterium producing anti-Vibrio compounds.</title>
        <authorList>
            <person name="Handayani D.P."/>
            <person name="Isnansetyo A."/>
            <person name="Istiqomah I."/>
            <person name="Jumina J."/>
        </authorList>
    </citation>
    <scope>NUCLEOTIDE SEQUENCE</scope>
    <source>
        <strain evidence="7">STKMTI.2</strain>
    </source>
</reference>
<dbReference type="InterPro" id="IPR013525">
    <property type="entry name" value="ABC2_TM"/>
</dbReference>
<evidence type="ECO:0000313" key="8">
    <source>
        <dbReference type="Proteomes" id="UP000664904"/>
    </source>
</evidence>
<keyword evidence="3 5" id="KW-1133">Transmembrane helix</keyword>
<dbReference type="GO" id="GO:0140359">
    <property type="term" value="F:ABC-type transporter activity"/>
    <property type="evidence" value="ECO:0007669"/>
    <property type="project" value="InterPro"/>
</dbReference>
<sequence>MYLALWSPALFNFGVNVAQDKENGCLALKKLSPMPSIAYVLAKSSTALCFSAVITLLLFSLGLLFAEVSLSLSQWLQLFCIALLGTLPFCLLGLFLGLSVPSKGAPATVNLVYLPMSLCSGLWMPINLFPEFLQHFAWIFPSFHLSQLGLEVIDASQGYPAPWHIGYLVVFSLLFVFLTSKQMQKQ</sequence>
<keyword evidence="2 5" id="KW-0812">Transmembrane</keyword>
<organism evidence="7 8">
    <name type="scientific">Pseudoalteromonas xiamenensis</name>
    <dbReference type="NCBI Taxonomy" id="882626"/>
    <lineage>
        <taxon>Bacteria</taxon>
        <taxon>Pseudomonadati</taxon>
        <taxon>Pseudomonadota</taxon>
        <taxon>Gammaproteobacteria</taxon>
        <taxon>Alteromonadales</taxon>
        <taxon>Pseudoalteromonadaceae</taxon>
        <taxon>Pseudoalteromonas</taxon>
    </lineage>
</organism>
<keyword evidence="8" id="KW-1185">Reference proteome</keyword>
<evidence type="ECO:0000256" key="2">
    <source>
        <dbReference type="ARBA" id="ARBA00022692"/>
    </source>
</evidence>
<feature type="transmembrane region" description="Helical" evidence="5">
    <location>
        <begin position="112"/>
        <end position="129"/>
    </location>
</feature>
<dbReference type="KEGG" id="pxi:J5O05_13165"/>
<feature type="transmembrane region" description="Helical" evidence="5">
    <location>
        <begin position="44"/>
        <end position="66"/>
    </location>
</feature>
<accession>A0A975DIC3</accession>
<name>A0A975DIC3_9GAMM</name>
<evidence type="ECO:0000256" key="4">
    <source>
        <dbReference type="ARBA" id="ARBA00023136"/>
    </source>
</evidence>
<evidence type="ECO:0000256" key="5">
    <source>
        <dbReference type="SAM" id="Phobius"/>
    </source>
</evidence>
<evidence type="ECO:0000256" key="3">
    <source>
        <dbReference type="ARBA" id="ARBA00022989"/>
    </source>
</evidence>
<evidence type="ECO:0000256" key="1">
    <source>
        <dbReference type="ARBA" id="ARBA00004141"/>
    </source>
</evidence>
<dbReference type="AlphaFoldDB" id="A0A975DIC3"/>
<feature type="domain" description="ABC-2 type transporter transmembrane" evidence="6">
    <location>
        <begin position="8"/>
        <end position="180"/>
    </location>
</feature>
<feature type="transmembrane region" description="Helical" evidence="5">
    <location>
        <begin position="78"/>
        <end position="100"/>
    </location>
</feature>
<evidence type="ECO:0000313" key="7">
    <source>
        <dbReference type="EMBL" id="QTH70836.1"/>
    </source>
</evidence>
<evidence type="ECO:0000259" key="6">
    <source>
        <dbReference type="Pfam" id="PF12698"/>
    </source>
</evidence>
<feature type="transmembrane region" description="Helical" evidence="5">
    <location>
        <begin position="161"/>
        <end position="180"/>
    </location>
</feature>
<dbReference type="GO" id="GO:0016020">
    <property type="term" value="C:membrane"/>
    <property type="evidence" value="ECO:0007669"/>
    <property type="project" value="UniProtKB-SubCell"/>
</dbReference>
<dbReference type="EMBL" id="CP072133">
    <property type="protein sequence ID" value="QTH70836.1"/>
    <property type="molecule type" value="Genomic_DNA"/>
</dbReference>
<protein>
    <submittedName>
        <fullName evidence="7">ABC transporter permease</fullName>
    </submittedName>
</protein>